<evidence type="ECO:0000259" key="2">
    <source>
        <dbReference type="PROSITE" id="PS50110"/>
    </source>
</evidence>
<dbReference type="PATRIC" id="fig|361041.3.peg.2788"/>
<dbReference type="SUPFAM" id="SSF52172">
    <property type="entry name" value="CheY-like"/>
    <property type="match status" value="1"/>
</dbReference>
<comment type="caution">
    <text evidence="3">The sequence shown here is derived from an EMBL/GenBank/DDBJ whole genome shotgun (WGS) entry which is preliminary data.</text>
</comment>
<dbReference type="Proteomes" id="UP000033514">
    <property type="component" value="Unassembled WGS sequence"/>
</dbReference>
<proteinExistence type="predicted"/>
<reference evidence="3 4" key="1">
    <citation type="submission" date="2015-03" db="EMBL/GenBank/DDBJ databases">
        <authorList>
            <person name="Hassan Y.I."/>
            <person name="Lepp D."/>
            <person name="Zhou T."/>
        </authorList>
    </citation>
    <scope>NUCLEOTIDE SEQUENCE [LARGE SCALE GENOMIC DNA]</scope>
    <source>
        <strain evidence="3 4">GH2-10</strain>
    </source>
</reference>
<organism evidence="3 4">
    <name type="scientific">Devosia soli</name>
    <dbReference type="NCBI Taxonomy" id="361041"/>
    <lineage>
        <taxon>Bacteria</taxon>
        <taxon>Pseudomonadati</taxon>
        <taxon>Pseudomonadota</taxon>
        <taxon>Alphaproteobacteria</taxon>
        <taxon>Hyphomicrobiales</taxon>
        <taxon>Devosiaceae</taxon>
        <taxon>Devosia</taxon>
    </lineage>
</organism>
<dbReference type="GO" id="GO:0000160">
    <property type="term" value="P:phosphorelay signal transduction system"/>
    <property type="evidence" value="ECO:0007669"/>
    <property type="project" value="InterPro"/>
</dbReference>
<feature type="domain" description="Response regulatory" evidence="2">
    <location>
        <begin position="11"/>
        <end position="122"/>
    </location>
</feature>
<dbReference type="SMART" id="SM00448">
    <property type="entry name" value="REC"/>
    <property type="match status" value="1"/>
</dbReference>
<dbReference type="Gene3D" id="3.40.50.2300">
    <property type="match status" value="1"/>
</dbReference>
<accession>A0A0F5L2N9</accession>
<dbReference type="InterPro" id="IPR001789">
    <property type="entry name" value="Sig_transdc_resp-reg_receiver"/>
</dbReference>
<dbReference type="OrthoDB" id="582170at2"/>
<dbReference type="AlphaFoldDB" id="A0A0F5L2N9"/>
<sequence>MQDENSFAGRRIMVVEDDYLVVTDLIERLQAMGADVIGPVPNLEKAFERLDRLPDIAGAVLDLNVAGQMVFPLADELRRRSVPFIFSTGYDDDSIPAQYAQVLRFAKPASERQIASALLDVVGHA</sequence>
<keyword evidence="1" id="KW-0597">Phosphoprotein</keyword>
<keyword evidence="4" id="KW-1185">Reference proteome</keyword>
<dbReference type="RefSeq" id="WP_046144272.1">
    <property type="nucleotide sequence ID" value="NZ_LAJG01000042.1"/>
</dbReference>
<evidence type="ECO:0000313" key="4">
    <source>
        <dbReference type="Proteomes" id="UP000033514"/>
    </source>
</evidence>
<dbReference type="InterPro" id="IPR011006">
    <property type="entry name" value="CheY-like_superfamily"/>
</dbReference>
<gene>
    <name evidence="3" type="ORF">VW35_16915</name>
</gene>
<dbReference type="PROSITE" id="PS50110">
    <property type="entry name" value="RESPONSE_REGULATORY"/>
    <property type="match status" value="1"/>
</dbReference>
<dbReference type="EMBL" id="LAJG01000042">
    <property type="protein sequence ID" value="KKB76480.1"/>
    <property type="molecule type" value="Genomic_DNA"/>
</dbReference>
<evidence type="ECO:0000256" key="1">
    <source>
        <dbReference type="PROSITE-ProRule" id="PRU00169"/>
    </source>
</evidence>
<name>A0A0F5L2N9_9HYPH</name>
<feature type="modified residue" description="4-aspartylphosphate" evidence="1">
    <location>
        <position position="62"/>
    </location>
</feature>
<protein>
    <recommendedName>
        <fullName evidence="2">Response regulatory domain-containing protein</fullName>
    </recommendedName>
</protein>
<evidence type="ECO:0000313" key="3">
    <source>
        <dbReference type="EMBL" id="KKB76480.1"/>
    </source>
</evidence>
<dbReference type="STRING" id="361041.VW35_16915"/>